<evidence type="ECO:0000256" key="8">
    <source>
        <dbReference type="ARBA" id="ARBA00022989"/>
    </source>
</evidence>
<gene>
    <name evidence="14" type="ORF">EDD75_1247</name>
</gene>
<dbReference type="GO" id="GO:0005886">
    <property type="term" value="C:plasma membrane"/>
    <property type="evidence" value="ECO:0007669"/>
    <property type="project" value="TreeGrafter"/>
</dbReference>
<evidence type="ECO:0000256" key="4">
    <source>
        <dbReference type="ARBA" id="ARBA00022553"/>
    </source>
</evidence>
<dbReference type="PANTHER" id="PTHR45436:SF5">
    <property type="entry name" value="SENSOR HISTIDINE KINASE TRCS"/>
    <property type="match status" value="1"/>
</dbReference>
<evidence type="ECO:0000256" key="7">
    <source>
        <dbReference type="ARBA" id="ARBA00022777"/>
    </source>
</evidence>
<evidence type="ECO:0000313" key="15">
    <source>
        <dbReference type="Proteomes" id="UP000282654"/>
    </source>
</evidence>
<dbReference type="GO" id="GO:0000155">
    <property type="term" value="F:phosphorelay sensor kinase activity"/>
    <property type="evidence" value="ECO:0007669"/>
    <property type="project" value="InterPro"/>
</dbReference>
<dbReference type="FunFam" id="3.30.565.10:FF:000006">
    <property type="entry name" value="Sensor histidine kinase WalK"/>
    <property type="match status" value="1"/>
</dbReference>
<dbReference type="PRINTS" id="PR00344">
    <property type="entry name" value="BCTRLSENSOR"/>
</dbReference>
<dbReference type="AlphaFoldDB" id="A0A3N5ATL3"/>
<evidence type="ECO:0000313" key="14">
    <source>
        <dbReference type="EMBL" id="RPF46980.1"/>
    </source>
</evidence>
<comment type="catalytic activity">
    <reaction evidence="1">
        <text>ATP + protein L-histidine = ADP + protein N-phospho-L-histidine.</text>
        <dbReference type="EC" id="2.7.13.3"/>
    </reaction>
</comment>
<keyword evidence="15" id="KW-1185">Reference proteome</keyword>
<accession>A0A3N5ATL3</accession>
<name>A0A3N5ATL3_9THEO</name>
<evidence type="ECO:0000259" key="12">
    <source>
        <dbReference type="PROSITE" id="PS50109"/>
    </source>
</evidence>
<dbReference type="InterPro" id="IPR004358">
    <property type="entry name" value="Sig_transdc_His_kin-like_C"/>
</dbReference>
<dbReference type="FunFam" id="1.10.287.130:FF:000001">
    <property type="entry name" value="Two-component sensor histidine kinase"/>
    <property type="match status" value="1"/>
</dbReference>
<dbReference type="Pfam" id="PF00512">
    <property type="entry name" value="HisKA"/>
    <property type="match status" value="1"/>
</dbReference>
<evidence type="ECO:0000259" key="13">
    <source>
        <dbReference type="PROSITE" id="PS50885"/>
    </source>
</evidence>
<keyword evidence="8 11" id="KW-1133">Transmembrane helix</keyword>
<dbReference type="PANTHER" id="PTHR45436">
    <property type="entry name" value="SENSOR HISTIDINE KINASE YKOH"/>
    <property type="match status" value="1"/>
</dbReference>
<evidence type="ECO:0000256" key="9">
    <source>
        <dbReference type="ARBA" id="ARBA00023012"/>
    </source>
</evidence>
<feature type="transmembrane region" description="Helical" evidence="11">
    <location>
        <begin position="166"/>
        <end position="186"/>
    </location>
</feature>
<evidence type="ECO:0000256" key="2">
    <source>
        <dbReference type="ARBA" id="ARBA00004370"/>
    </source>
</evidence>
<keyword evidence="5" id="KW-0808">Transferase</keyword>
<feature type="domain" description="Histidine kinase" evidence="12">
    <location>
        <begin position="247"/>
        <end position="463"/>
    </location>
</feature>
<evidence type="ECO:0000256" key="5">
    <source>
        <dbReference type="ARBA" id="ARBA00022679"/>
    </source>
</evidence>
<dbReference type="CDD" id="cd00075">
    <property type="entry name" value="HATPase"/>
    <property type="match status" value="1"/>
</dbReference>
<dbReference type="Pfam" id="PF00672">
    <property type="entry name" value="HAMP"/>
    <property type="match status" value="1"/>
</dbReference>
<dbReference type="CDD" id="cd06225">
    <property type="entry name" value="HAMP"/>
    <property type="match status" value="1"/>
</dbReference>
<dbReference type="Proteomes" id="UP000282654">
    <property type="component" value="Unassembled WGS sequence"/>
</dbReference>
<reference evidence="14 15" key="1">
    <citation type="submission" date="2018-11" db="EMBL/GenBank/DDBJ databases">
        <title>Genomic Encyclopedia of Type Strains, Phase IV (KMG-IV): sequencing the most valuable type-strain genomes for metagenomic binning, comparative biology and taxonomic classification.</title>
        <authorList>
            <person name="Goeker M."/>
        </authorList>
    </citation>
    <scope>NUCLEOTIDE SEQUENCE [LARGE SCALE GENOMIC DNA]</scope>
    <source>
        <strain evidence="14 15">DSM 102936</strain>
    </source>
</reference>
<keyword evidence="4" id="KW-0597">Phosphoprotein</keyword>
<keyword evidence="10 11" id="KW-0472">Membrane</keyword>
<dbReference type="InterPro" id="IPR003660">
    <property type="entry name" value="HAMP_dom"/>
</dbReference>
<organism evidence="14 15">
    <name type="scientific">Thermodesulfitimonas autotrophica</name>
    <dbReference type="NCBI Taxonomy" id="1894989"/>
    <lineage>
        <taxon>Bacteria</taxon>
        <taxon>Bacillati</taxon>
        <taxon>Bacillota</taxon>
        <taxon>Clostridia</taxon>
        <taxon>Thermoanaerobacterales</taxon>
        <taxon>Thermoanaerobacteraceae</taxon>
        <taxon>Thermodesulfitimonas</taxon>
    </lineage>
</organism>
<comment type="caution">
    <text evidence="14">The sequence shown here is derived from an EMBL/GenBank/DDBJ whole genome shotgun (WGS) entry which is preliminary data.</text>
</comment>
<feature type="domain" description="HAMP" evidence="13">
    <location>
        <begin position="187"/>
        <end position="239"/>
    </location>
</feature>
<evidence type="ECO:0000256" key="10">
    <source>
        <dbReference type="ARBA" id="ARBA00023136"/>
    </source>
</evidence>
<dbReference type="Gene3D" id="3.30.565.10">
    <property type="entry name" value="Histidine kinase-like ATPase, C-terminal domain"/>
    <property type="match status" value="1"/>
</dbReference>
<dbReference type="InterPro" id="IPR003661">
    <property type="entry name" value="HisK_dim/P_dom"/>
</dbReference>
<dbReference type="SMART" id="SM00388">
    <property type="entry name" value="HisKA"/>
    <property type="match status" value="1"/>
</dbReference>
<sequence length="481" mass="52777">MNRIFSKMMVLNLAIVLFTALALSLLLSFLFTRYFYREYGRNLEEALQEATVLAAKHFAGRTSRSGFERGLKLIDRLEGVHFWLLDPQGRLLFTTAPDLEIFPKPGFADQVIACLRQGRMYARVLTDPKDPSLDLMVAATSLPEGALVGFFPVADVKEPLKESIGLVWLAAVGAFALGAVPTYFVARHFSYPLVLLSRVARRMGQGDFGARVELKRRDEIGDLAAAFNAMAQQLESLDKERQAFLANVSHELRTPLTSIRGFIQGILDGTIAPPDQPAYLARVFGEVGRLSGIVDELLTLARLRGGRLRFHWERLNPTAVLDAVVEMLTPLAAEKKVKIDFAAVGDQRELWADRGRLAQIFTNILDNAVKFSPEGGKVEVNACWDAQGWRVTIGDEGPGIPPGDIPYIFDRFYTGSLSARESPGTGLGLAISKLLVEEHGGTISVRNRPRGGCEFTVFLPAAFEPSCPASRGKGEIGGEGK</sequence>
<dbReference type="EMBL" id="RKRE01000002">
    <property type="protein sequence ID" value="RPF46980.1"/>
    <property type="molecule type" value="Genomic_DNA"/>
</dbReference>
<dbReference type="SMART" id="SM00387">
    <property type="entry name" value="HATPase_c"/>
    <property type="match status" value="1"/>
</dbReference>
<dbReference type="SUPFAM" id="SSF47384">
    <property type="entry name" value="Homodimeric domain of signal transducing histidine kinase"/>
    <property type="match status" value="1"/>
</dbReference>
<dbReference type="Pfam" id="PF02518">
    <property type="entry name" value="HATPase_c"/>
    <property type="match status" value="1"/>
</dbReference>
<dbReference type="CDD" id="cd00082">
    <property type="entry name" value="HisKA"/>
    <property type="match status" value="1"/>
</dbReference>
<dbReference type="InterPro" id="IPR050428">
    <property type="entry name" value="TCS_sensor_his_kinase"/>
</dbReference>
<proteinExistence type="predicted"/>
<dbReference type="Gene3D" id="1.10.287.130">
    <property type="match status" value="1"/>
</dbReference>
<dbReference type="OrthoDB" id="9796330at2"/>
<dbReference type="RefSeq" id="WP_123929573.1">
    <property type="nucleotide sequence ID" value="NZ_RKRE01000002.1"/>
</dbReference>
<dbReference type="EC" id="2.7.13.3" evidence="3"/>
<evidence type="ECO:0000256" key="3">
    <source>
        <dbReference type="ARBA" id="ARBA00012438"/>
    </source>
</evidence>
<dbReference type="PROSITE" id="PS50885">
    <property type="entry name" value="HAMP"/>
    <property type="match status" value="1"/>
</dbReference>
<dbReference type="Gene3D" id="6.10.340.10">
    <property type="match status" value="1"/>
</dbReference>
<keyword evidence="9" id="KW-0902">Two-component regulatory system</keyword>
<protein>
    <recommendedName>
        <fullName evidence="3">histidine kinase</fullName>
        <ecNumber evidence="3">2.7.13.3</ecNumber>
    </recommendedName>
</protein>
<dbReference type="InterPro" id="IPR003594">
    <property type="entry name" value="HATPase_dom"/>
</dbReference>
<evidence type="ECO:0000256" key="6">
    <source>
        <dbReference type="ARBA" id="ARBA00022692"/>
    </source>
</evidence>
<dbReference type="InterPro" id="IPR036097">
    <property type="entry name" value="HisK_dim/P_sf"/>
</dbReference>
<dbReference type="InterPro" id="IPR005467">
    <property type="entry name" value="His_kinase_dom"/>
</dbReference>
<evidence type="ECO:0000256" key="1">
    <source>
        <dbReference type="ARBA" id="ARBA00000085"/>
    </source>
</evidence>
<dbReference type="PROSITE" id="PS50109">
    <property type="entry name" value="HIS_KIN"/>
    <property type="match status" value="1"/>
</dbReference>
<dbReference type="SUPFAM" id="SSF55874">
    <property type="entry name" value="ATPase domain of HSP90 chaperone/DNA topoisomerase II/histidine kinase"/>
    <property type="match status" value="1"/>
</dbReference>
<dbReference type="SMART" id="SM00304">
    <property type="entry name" value="HAMP"/>
    <property type="match status" value="1"/>
</dbReference>
<dbReference type="InterPro" id="IPR036890">
    <property type="entry name" value="HATPase_C_sf"/>
</dbReference>
<comment type="subcellular location">
    <subcellularLocation>
        <location evidence="2">Membrane</location>
    </subcellularLocation>
</comment>
<dbReference type="SUPFAM" id="SSF158472">
    <property type="entry name" value="HAMP domain-like"/>
    <property type="match status" value="1"/>
</dbReference>
<evidence type="ECO:0000256" key="11">
    <source>
        <dbReference type="SAM" id="Phobius"/>
    </source>
</evidence>
<keyword evidence="7 14" id="KW-0418">Kinase</keyword>
<keyword evidence="6 11" id="KW-0812">Transmembrane</keyword>